<organism evidence="1 2">
    <name type="scientific">Melastoma candidum</name>
    <dbReference type="NCBI Taxonomy" id="119954"/>
    <lineage>
        <taxon>Eukaryota</taxon>
        <taxon>Viridiplantae</taxon>
        <taxon>Streptophyta</taxon>
        <taxon>Embryophyta</taxon>
        <taxon>Tracheophyta</taxon>
        <taxon>Spermatophyta</taxon>
        <taxon>Magnoliopsida</taxon>
        <taxon>eudicotyledons</taxon>
        <taxon>Gunneridae</taxon>
        <taxon>Pentapetalae</taxon>
        <taxon>rosids</taxon>
        <taxon>malvids</taxon>
        <taxon>Myrtales</taxon>
        <taxon>Melastomataceae</taxon>
        <taxon>Melastomatoideae</taxon>
        <taxon>Melastomateae</taxon>
        <taxon>Melastoma</taxon>
    </lineage>
</organism>
<comment type="caution">
    <text evidence="1">The sequence shown here is derived from an EMBL/GenBank/DDBJ whole genome shotgun (WGS) entry which is preliminary data.</text>
</comment>
<evidence type="ECO:0000313" key="1">
    <source>
        <dbReference type="EMBL" id="KAI4303373.1"/>
    </source>
</evidence>
<evidence type="ECO:0000313" key="2">
    <source>
        <dbReference type="Proteomes" id="UP001057402"/>
    </source>
</evidence>
<proteinExistence type="predicted"/>
<dbReference type="EMBL" id="CM042891">
    <property type="protein sequence ID" value="KAI4303373.1"/>
    <property type="molecule type" value="Genomic_DNA"/>
</dbReference>
<gene>
    <name evidence="1" type="ORF">MLD38_039013</name>
</gene>
<keyword evidence="2" id="KW-1185">Reference proteome</keyword>
<protein>
    <submittedName>
        <fullName evidence="1">Uncharacterized protein</fullName>
    </submittedName>
</protein>
<accession>A0ACB9L321</accession>
<reference evidence="2" key="1">
    <citation type="journal article" date="2023" name="Front. Plant Sci.">
        <title>Chromosomal-level genome assembly of Melastoma candidum provides insights into trichome evolution.</title>
        <authorList>
            <person name="Zhong Y."/>
            <person name="Wu W."/>
            <person name="Sun C."/>
            <person name="Zou P."/>
            <person name="Liu Y."/>
            <person name="Dai S."/>
            <person name="Zhou R."/>
        </authorList>
    </citation>
    <scope>NUCLEOTIDE SEQUENCE [LARGE SCALE GENOMIC DNA]</scope>
</reference>
<dbReference type="Proteomes" id="UP001057402">
    <property type="component" value="Chromosome 12"/>
</dbReference>
<name>A0ACB9L321_9MYRT</name>
<sequence>MTKTRHRRPRQYEKYRAGCMWGILSMLDFRGRSNQRLLSDKKSELMNNARDSGNRFEVLSTLDENIQTTRNGKGGSTVKALNSKPGVKKLIEEEFVGVQDPKIKKGDAKSAPKNSEKAIKDESNKNRKKNRRLSKGSYDFELDKLNISEGLPDVEGHDDLHNPKIIVEQICGEICQKGILGGQKDGHPDSVDSRTFDIKEKLGEAIREFINQQLTSGKHLGEDGTILFSEELVNVLQVPNLDEESFLKHMHDPNYILMNYMQSLQEINLDRDGISELRQEHDKSNENEALSRSFERDVDSQDKRGSKRREKSSSRIIILKPGLAEGKLSSADSLDLSAHQITQSNQKHKANAPFSVASIKRKLKNVMGREQSGVSPGGLIKKYPNHWGSYQANVGDNSGRSSPGKEHFYLEKMAKPSPGHKREDKFIKSGELGCHIQRENMNDSKRREANIYLEAKKHLIEMLSTTDEMKKFSGRQFPKSLGRILSLPDYNSPLASTQTDIGHNLVTAQMRFTSQNSPEQVAGESAASQKEEDHDTQIGGLSTLSLNESEEVSDTCQESPIVEGEGDIPETTDDLEKEFCDADVEITISYDSQTDFQNESFAIGCDECQTEEHCCGDRLSSTPSTSPQSSSTIKKEEDFITVIDRLERPSPISVLDPSVMEDDISPAKASPRADLSVELRIQPLQIKFDDEVPSPLHDSQPKPDFEDYSVVKEYVSMVLQAAGLKWSKHYLRSEHSDQLIDPSLFDRVDFSLDQLQCDQKLLFDCINEVLFERPSLAFADISKLKALPETNLSTPVQRLSVVVLHEELPNPVFLDLRGNYLLEVLGCSNR</sequence>